<accession>A0A8H7VGT1</accession>
<protein>
    <recommendedName>
        <fullName evidence="4">TLC domain-containing protein</fullName>
    </recommendedName>
</protein>
<dbReference type="OrthoDB" id="341353at2759"/>
<dbReference type="Proteomes" id="UP000646827">
    <property type="component" value="Unassembled WGS sequence"/>
</dbReference>
<gene>
    <name evidence="2" type="ORF">INT45_009438</name>
</gene>
<keyword evidence="1" id="KW-0812">Transmembrane</keyword>
<proteinExistence type="predicted"/>
<feature type="transmembrane region" description="Helical" evidence="1">
    <location>
        <begin position="6"/>
        <end position="26"/>
    </location>
</feature>
<feature type="transmembrane region" description="Helical" evidence="1">
    <location>
        <begin position="109"/>
        <end position="127"/>
    </location>
</feature>
<feature type="transmembrane region" description="Helical" evidence="1">
    <location>
        <begin position="38"/>
        <end position="61"/>
    </location>
</feature>
<evidence type="ECO:0000256" key="1">
    <source>
        <dbReference type="SAM" id="Phobius"/>
    </source>
</evidence>
<dbReference type="AlphaFoldDB" id="A0A8H7VGT1"/>
<name>A0A8H7VGT1_9FUNG</name>
<feature type="transmembrane region" description="Helical" evidence="1">
    <location>
        <begin position="81"/>
        <end position="102"/>
    </location>
</feature>
<dbReference type="EMBL" id="JAEPRB010000083">
    <property type="protein sequence ID" value="KAG2222426.1"/>
    <property type="molecule type" value="Genomic_DNA"/>
</dbReference>
<comment type="caution">
    <text evidence="2">The sequence shown here is derived from an EMBL/GenBank/DDBJ whole genome shotgun (WGS) entry which is preliminary data.</text>
</comment>
<organism evidence="2 3">
    <name type="scientific">Circinella minor</name>
    <dbReference type="NCBI Taxonomy" id="1195481"/>
    <lineage>
        <taxon>Eukaryota</taxon>
        <taxon>Fungi</taxon>
        <taxon>Fungi incertae sedis</taxon>
        <taxon>Mucoromycota</taxon>
        <taxon>Mucoromycotina</taxon>
        <taxon>Mucoromycetes</taxon>
        <taxon>Mucorales</taxon>
        <taxon>Lichtheimiaceae</taxon>
        <taxon>Circinella</taxon>
    </lineage>
</organism>
<evidence type="ECO:0000313" key="3">
    <source>
        <dbReference type="Proteomes" id="UP000646827"/>
    </source>
</evidence>
<feature type="transmembrane region" description="Helical" evidence="1">
    <location>
        <begin position="133"/>
        <end position="153"/>
    </location>
</feature>
<reference evidence="2 3" key="1">
    <citation type="submission" date="2020-12" db="EMBL/GenBank/DDBJ databases">
        <title>Metabolic potential, ecology and presence of endohyphal bacteria is reflected in genomic diversity of Mucoromycotina.</title>
        <authorList>
            <person name="Muszewska A."/>
            <person name="Okrasinska A."/>
            <person name="Steczkiewicz K."/>
            <person name="Drgas O."/>
            <person name="Orlowska M."/>
            <person name="Perlinska-Lenart U."/>
            <person name="Aleksandrzak-Piekarczyk T."/>
            <person name="Szatraj K."/>
            <person name="Zielenkiewicz U."/>
            <person name="Pilsyk S."/>
            <person name="Malc E."/>
            <person name="Mieczkowski P."/>
            <person name="Kruszewska J.S."/>
            <person name="Biernat P."/>
            <person name="Pawlowska J."/>
        </authorList>
    </citation>
    <scope>NUCLEOTIDE SEQUENCE [LARGE SCALE GENOMIC DNA]</scope>
    <source>
        <strain evidence="2 3">CBS 142.35</strain>
    </source>
</reference>
<evidence type="ECO:0000313" key="2">
    <source>
        <dbReference type="EMBL" id="KAG2222426.1"/>
    </source>
</evidence>
<evidence type="ECO:0008006" key="4">
    <source>
        <dbReference type="Google" id="ProtNLM"/>
    </source>
</evidence>
<feature type="transmembrane region" description="Helical" evidence="1">
    <location>
        <begin position="160"/>
        <end position="182"/>
    </location>
</feature>
<keyword evidence="3" id="KW-1185">Reference proteome</keyword>
<sequence length="323" mass="36893">MDNAGLVIQVSCISSFVFLIAWYSLWHFGGRSSERERSFAVTLISSFVMTCCSIPVLYHAYQAGFASLLMPVSREAYDWTLVATCYFMTSLAMDLCLGVLFYRSKVNILTGWVHHTAYIILLSWVIYVRLNRFFVAMCILELPTLCLSIGWVFPFLRHDYLFATLYVPTRIGFHAFMITISWPFKTEVVAALLALFPLHLYWFYGFICQQKRIRKEGRHSSSASAFIGSTSTCVTTPENIKQPLLHYVELIQDVSAVPAIVSTEDKFLHNGNQKQVIHHQQRRHNNNVVKMNNNKNYSSCHNMPTKITNTDSSYHTLPVGVTA</sequence>
<keyword evidence="1" id="KW-0472">Membrane</keyword>
<feature type="transmembrane region" description="Helical" evidence="1">
    <location>
        <begin position="188"/>
        <end position="208"/>
    </location>
</feature>
<keyword evidence="1" id="KW-1133">Transmembrane helix</keyword>